<dbReference type="HOGENOM" id="CLU_041762_0_0_9"/>
<keyword evidence="3" id="KW-1185">Reference proteome</keyword>
<dbReference type="GeneID" id="78365439"/>
<dbReference type="GO" id="GO:0009103">
    <property type="term" value="P:lipopolysaccharide biosynthetic process"/>
    <property type="evidence" value="ECO:0007669"/>
    <property type="project" value="TreeGrafter"/>
</dbReference>
<evidence type="ECO:0008006" key="4">
    <source>
        <dbReference type="Google" id="ProtNLM"/>
    </source>
</evidence>
<dbReference type="PATRIC" id="fig|1158606.3.peg.1275"/>
<dbReference type="eggNOG" id="COG0438">
    <property type="taxonomic scope" value="Bacteria"/>
</dbReference>
<sequence>MLPIEEIEKKFYNKKILFISTKNLDYIRNTQEINWLKGLASEIEIICHPSNNYFIRLFFVYLKLLPKLIKRDFDGLFLGFAPQLLFPYFPFLPKNKLIVMDFFISFYDTLVDDRKKIKDNTFFSKALHFWDRKTLEKADCVVVDTKAHGEFFSEEFRINKRKIGVLYIEADSSIYQPHPREKNAKFEVIYFGSILPVQGIQVILDALKLLNNHSEIHFTLIGPIGSKFQVNEMDFPNVTFIPWVTQKDLAEYINQADLALSGHFSSTVGKANRTIAGKTYIYLAMQKKIILGDSDANRELYKPSTNIFYVERGNPQALANLIMDISSGNP</sequence>
<dbReference type="PANTHER" id="PTHR46401:SF2">
    <property type="entry name" value="GLYCOSYLTRANSFERASE WBBK-RELATED"/>
    <property type="match status" value="1"/>
</dbReference>
<evidence type="ECO:0000256" key="1">
    <source>
        <dbReference type="ARBA" id="ARBA00022679"/>
    </source>
</evidence>
<gene>
    <name evidence="2" type="ORF">UAS_01318</name>
</gene>
<protein>
    <recommendedName>
        <fullName evidence="4">Glycosyl transferase family 1 domain-containing protein</fullName>
    </recommendedName>
</protein>
<reference evidence="2 3" key="1">
    <citation type="submission" date="2013-02" db="EMBL/GenBank/DDBJ databases">
        <title>The Genome Sequence of Enterococcus asini ATCC_700915.</title>
        <authorList>
            <consortium name="The Broad Institute Genome Sequencing Platform"/>
            <consortium name="The Broad Institute Genome Sequencing Center for Infectious Disease"/>
            <person name="Earl A.M."/>
            <person name="Gilmore M.S."/>
            <person name="Lebreton F."/>
            <person name="Walker B."/>
            <person name="Young S.K."/>
            <person name="Zeng Q."/>
            <person name="Gargeya S."/>
            <person name="Fitzgerald M."/>
            <person name="Haas B."/>
            <person name="Abouelleil A."/>
            <person name="Alvarado L."/>
            <person name="Arachchi H.M."/>
            <person name="Berlin A.M."/>
            <person name="Chapman S.B."/>
            <person name="Dewar J."/>
            <person name="Goldberg J."/>
            <person name="Griggs A."/>
            <person name="Gujja S."/>
            <person name="Hansen M."/>
            <person name="Howarth C."/>
            <person name="Imamovic A."/>
            <person name="Larimer J."/>
            <person name="McCowan C."/>
            <person name="Murphy C."/>
            <person name="Neiman D."/>
            <person name="Pearson M."/>
            <person name="Priest M."/>
            <person name="Roberts A."/>
            <person name="Saif S."/>
            <person name="Shea T."/>
            <person name="Sisk P."/>
            <person name="Sykes S."/>
            <person name="Wortman J."/>
            <person name="Nusbaum C."/>
            <person name="Birren B."/>
        </authorList>
    </citation>
    <scope>NUCLEOTIDE SEQUENCE [LARGE SCALE GENOMIC DNA]</scope>
    <source>
        <strain evidence="2 3">ATCC 700915</strain>
    </source>
</reference>
<dbReference type="OrthoDB" id="9811902at2"/>
<dbReference type="STRING" id="57732.RU94_GL001440"/>
<dbReference type="RefSeq" id="WP_010753960.1">
    <property type="nucleotide sequence ID" value="NZ_ASVU01000001.1"/>
</dbReference>
<comment type="caution">
    <text evidence="2">The sequence shown here is derived from an EMBL/GenBank/DDBJ whole genome shotgun (WGS) entry which is preliminary data.</text>
</comment>
<dbReference type="EMBL" id="AJAP01000012">
    <property type="protein sequence ID" value="EOH86856.1"/>
    <property type="molecule type" value="Genomic_DNA"/>
</dbReference>
<dbReference type="Proteomes" id="UP000013777">
    <property type="component" value="Unassembled WGS sequence"/>
</dbReference>
<evidence type="ECO:0000313" key="2">
    <source>
        <dbReference type="EMBL" id="EOH86856.1"/>
    </source>
</evidence>
<proteinExistence type="predicted"/>
<accession>R2S1Z4</accession>
<dbReference type="AlphaFoldDB" id="R2S1Z4"/>
<keyword evidence="1" id="KW-0808">Transferase</keyword>
<dbReference type="PANTHER" id="PTHR46401">
    <property type="entry name" value="GLYCOSYLTRANSFERASE WBBK-RELATED"/>
    <property type="match status" value="1"/>
</dbReference>
<organism evidence="2 3">
    <name type="scientific">Enterococcus asini ATCC 700915</name>
    <dbReference type="NCBI Taxonomy" id="1158606"/>
    <lineage>
        <taxon>Bacteria</taxon>
        <taxon>Bacillati</taxon>
        <taxon>Bacillota</taxon>
        <taxon>Bacilli</taxon>
        <taxon>Lactobacillales</taxon>
        <taxon>Enterococcaceae</taxon>
        <taxon>Enterococcus</taxon>
    </lineage>
</organism>
<evidence type="ECO:0000313" key="3">
    <source>
        <dbReference type="Proteomes" id="UP000013777"/>
    </source>
</evidence>
<dbReference type="GO" id="GO:0016757">
    <property type="term" value="F:glycosyltransferase activity"/>
    <property type="evidence" value="ECO:0007669"/>
    <property type="project" value="TreeGrafter"/>
</dbReference>
<dbReference type="SUPFAM" id="SSF53756">
    <property type="entry name" value="UDP-Glycosyltransferase/glycogen phosphorylase"/>
    <property type="match status" value="1"/>
</dbReference>
<dbReference type="Gene3D" id="3.40.50.2000">
    <property type="entry name" value="Glycogen Phosphorylase B"/>
    <property type="match status" value="1"/>
</dbReference>
<dbReference type="Pfam" id="PF13692">
    <property type="entry name" value="Glyco_trans_1_4"/>
    <property type="match status" value="1"/>
</dbReference>
<name>R2S1Z4_9ENTE</name>